<comment type="caution">
    <text evidence="2">The sequence shown here is derived from an EMBL/GenBank/DDBJ whole genome shotgun (WGS) entry which is preliminary data.</text>
</comment>
<keyword evidence="3" id="KW-1185">Reference proteome</keyword>
<sequence length="158" mass="16740">MLCVAAGATVLSLAATGFTLDWTHSVERVRWWERWQVGPDGLAPVEARLKGSGAGMEPPPDATFRDGAWWFTPQVPPQHQVLLGASGATGGAWRLCADGTCHDLPEDRGPLRLWAAAGCDGGSDDPQPDQPGHRADDGDTGQPDAHEPAQPGQPLPHQ</sequence>
<dbReference type="RefSeq" id="WP_265506260.1">
    <property type="nucleotide sequence ID" value="NZ_JAOTBE010000010.1"/>
</dbReference>
<dbReference type="Proteomes" id="UP001589795">
    <property type="component" value="Unassembled WGS sequence"/>
</dbReference>
<proteinExistence type="predicted"/>
<accession>A0ABV6CH22</accession>
<protein>
    <submittedName>
        <fullName evidence="2">DUF1850 domain-containing protein</fullName>
    </submittedName>
</protein>
<dbReference type="InterPro" id="IPR015001">
    <property type="entry name" value="DUF1850"/>
</dbReference>
<reference evidence="2 3" key="1">
    <citation type="submission" date="2024-09" db="EMBL/GenBank/DDBJ databases">
        <authorList>
            <person name="Sun Q."/>
            <person name="Mori K."/>
        </authorList>
    </citation>
    <scope>NUCLEOTIDE SEQUENCE [LARGE SCALE GENOMIC DNA]</scope>
    <source>
        <strain evidence="2 3">CCM 7904</strain>
    </source>
</reference>
<evidence type="ECO:0000313" key="2">
    <source>
        <dbReference type="EMBL" id="MFC0200044.1"/>
    </source>
</evidence>
<feature type="region of interest" description="Disordered" evidence="1">
    <location>
        <begin position="115"/>
        <end position="158"/>
    </location>
</feature>
<evidence type="ECO:0000256" key="1">
    <source>
        <dbReference type="SAM" id="MobiDB-lite"/>
    </source>
</evidence>
<evidence type="ECO:0000313" key="3">
    <source>
        <dbReference type="Proteomes" id="UP001589795"/>
    </source>
</evidence>
<dbReference type="EMBL" id="JBHLWQ010000056">
    <property type="protein sequence ID" value="MFC0200044.1"/>
    <property type="molecule type" value="Genomic_DNA"/>
</dbReference>
<name>A0ABV6CH22_9RHOB</name>
<gene>
    <name evidence="2" type="ORF">ACFFIZ_06830</name>
</gene>
<organism evidence="2 3">
    <name type="scientific">Paracoccus rhizosphaerae</name>
    <dbReference type="NCBI Taxonomy" id="1133347"/>
    <lineage>
        <taxon>Bacteria</taxon>
        <taxon>Pseudomonadati</taxon>
        <taxon>Pseudomonadota</taxon>
        <taxon>Alphaproteobacteria</taxon>
        <taxon>Rhodobacterales</taxon>
        <taxon>Paracoccaceae</taxon>
        <taxon>Paracoccus</taxon>
    </lineage>
</organism>
<dbReference type="Pfam" id="PF08905">
    <property type="entry name" value="DUF1850"/>
    <property type="match status" value="1"/>
</dbReference>